<dbReference type="AlphaFoldDB" id="A0A4U3FB38"/>
<evidence type="ECO:0000256" key="2">
    <source>
        <dbReference type="ARBA" id="ARBA00022448"/>
    </source>
</evidence>
<gene>
    <name evidence="8" type="ORF">EpCFBP13511_10470</name>
    <name evidence="7" type="ORF">IFT93_07185</name>
</gene>
<dbReference type="EMBL" id="QGAC01000008">
    <property type="protein sequence ID" value="TKJ90898.1"/>
    <property type="molecule type" value="Genomic_DNA"/>
</dbReference>
<dbReference type="OrthoDB" id="8607186at2"/>
<accession>A0A4U3FB38</accession>
<dbReference type="Proteomes" id="UP000661012">
    <property type="component" value="Unassembled WGS sequence"/>
</dbReference>
<protein>
    <submittedName>
        <fullName evidence="7">YadA-like family protein</fullName>
    </submittedName>
</protein>
<dbReference type="RefSeq" id="WP_137269182.1">
    <property type="nucleotide sequence ID" value="NZ_JACYNM010000002.1"/>
</dbReference>
<feature type="domain" description="ESPR" evidence="6">
    <location>
        <begin position="1"/>
        <end position="43"/>
    </location>
</feature>
<evidence type="ECO:0000256" key="3">
    <source>
        <dbReference type="ARBA" id="ARBA00022927"/>
    </source>
</evidence>
<evidence type="ECO:0000256" key="1">
    <source>
        <dbReference type="ARBA" id="ARBA00004370"/>
    </source>
</evidence>
<dbReference type="Pfam" id="PF13018">
    <property type="entry name" value="ESPR"/>
    <property type="match status" value="1"/>
</dbReference>
<dbReference type="Gene3D" id="3.30.1300.30">
    <property type="entry name" value="GSPII I/J protein-like"/>
    <property type="match status" value="1"/>
</dbReference>
<dbReference type="Gene3D" id="1.20.5.170">
    <property type="match status" value="4"/>
</dbReference>
<feature type="domain" description="Trimeric autotransporter adhesin YadA-like stalk" evidence="5">
    <location>
        <begin position="226"/>
        <end position="269"/>
    </location>
</feature>
<organism evidence="8 9">
    <name type="scientific">Erwinia persicina</name>
    <dbReference type="NCBI Taxonomy" id="55211"/>
    <lineage>
        <taxon>Bacteria</taxon>
        <taxon>Pseudomonadati</taxon>
        <taxon>Pseudomonadota</taxon>
        <taxon>Gammaproteobacteria</taxon>
        <taxon>Enterobacterales</taxon>
        <taxon>Erwiniaceae</taxon>
        <taxon>Erwinia</taxon>
    </lineage>
</organism>
<dbReference type="EMBL" id="JACYNN010000003">
    <property type="protein sequence ID" value="MBD8106211.1"/>
    <property type="molecule type" value="Genomic_DNA"/>
</dbReference>
<proteinExistence type="predicted"/>
<reference evidence="8 9" key="1">
    <citation type="journal article" date="2019" name="Sci. Rep.">
        <title>Differences in resource use lead to coexistence of seed-transmitted microbial populations.</title>
        <authorList>
            <person name="Torres-Cortes G."/>
            <person name="Garcia B.J."/>
            <person name="Compant S."/>
            <person name="Rezki S."/>
            <person name="Jones P."/>
            <person name="Preveaux A."/>
            <person name="Briand M."/>
            <person name="Roulet A."/>
            <person name="Bouchez O."/>
            <person name="Jacobson D."/>
            <person name="Barret M."/>
        </authorList>
    </citation>
    <scope>NUCLEOTIDE SEQUENCE [LARGE SCALE GENOMIC DNA]</scope>
    <source>
        <strain evidence="8 9">CFBP13511</strain>
    </source>
</reference>
<evidence type="ECO:0000313" key="8">
    <source>
        <dbReference type="EMBL" id="TKJ90898.1"/>
    </source>
</evidence>
<comment type="subcellular location">
    <subcellularLocation>
        <location evidence="1">Membrane</location>
    </subcellularLocation>
</comment>
<dbReference type="SUPFAM" id="SSF54523">
    <property type="entry name" value="Pili subunits"/>
    <property type="match status" value="1"/>
</dbReference>
<feature type="domain" description="Trimeric autotransporter adhesin YadA-like stalk" evidence="5">
    <location>
        <begin position="329"/>
        <end position="363"/>
    </location>
</feature>
<dbReference type="STRING" id="1219360.GCA_001571305_02637"/>
<dbReference type="InterPro" id="IPR024973">
    <property type="entry name" value="ESPR"/>
</dbReference>
<dbReference type="GO" id="GO:0019867">
    <property type="term" value="C:outer membrane"/>
    <property type="evidence" value="ECO:0007669"/>
    <property type="project" value="InterPro"/>
</dbReference>
<evidence type="ECO:0000259" key="6">
    <source>
        <dbReference type="Pfam" id="PF13018"/>
    </source>
</evidence>
<dbReference type="Proteomes" id="UP000306393">
    <property type="component" value="Unassembled WGS sequence"/>
</dbReference>
<evidence type="ECO:0000259" key="4">
    <source>
        <dbReference type="Pfam" id="PF05658"/>
    </source>
</evidence>
<dbReference type="InterPro" id="IPR008640">
    <property type="entry name" value="Adhesin_Head_dom"/>
</dbReference>
<evidence type="ECO:0000259" key="5">
    <source>
        <dbReference type="Pfam" id="PF05662"/>
    </source>
</evidence>
<evidence type="ECO:0000313" key="9">
    <source>
        <dbReference type="Proteomes" id="UP000306393"/>
    </source>
</evidence>
<feature type="domain" description="Trimeric autotransporter adhesin YadA-like head" evidence="4">
    <location>
        <begin position="199"/>
        <end position="220"/>
    </location>
</feature>
<reference evidence="7 10" key="2">
    <citation type="journal article" date="2020" name="FEMS Microbiol. Ecol.">
        <title>Temporal dynamics of bacterial communities during seed development and maturation.</title>
        <authorList>
            <person name="Chesneau G."/>
            <person name="Torres-Cortes G."/>
            <person name="Briand M."/>
            <person name="Darrasse A."/>
            <person name="Preveaux A."/>
            <person name="Marais C."/>
            <person name="Jacques M.A."/>
            <person name="Shade A."/>
            <person name="Barret M."/>
        </authorList>
    </citation>
    <scope>NUCLEOTIDE SEQUENCE [LARGE SCALE GENOMIC DNA]</scope>
    <source>
        <strain evidence="7 10">CFBP13732</strain>
    </source>
</reference>
<dbReference type="InterPro" id="IPR011049">
    <property type="entry name" value="Serralysin-like_metalloprot_C"/>
</dbReference>
<sequence length="704" mass="72666">MNKIFKVIWNKSAQCFVVSSELAKSTVKSGRQKLTPASQKSSTLFRFSLLVSSLLMVMSGSAYAVNAAPPANSINPDYQAANGLISIAGGGKGNAHATDNKNGQNDKSNNDYGIAIGAGSKGFWASVAMGDTTEAQSLYGTAIGPKANIDNASDYAVALGNKASIKTSNNGVILGSNASLTGAENSVAIGNAASVSGVKNSVAIGANSTATEENTVSIGSKGHERKLVNLADGDVSATSKEAVNGSQLNTTNLKIDAFDGRINDNNANIDLLNQGSAGVIQVTKDKTTLFIGSDIAEEVTTFDLSTTKTVDGKDVTTNRKMTGLLEGIVEKDSTDAVNGNQLFKTEQEVLQNTGDITNLNTGKAGLVQLEGQNLFFGSAAANAMVFNVGNRTISGVKAATLSADSTEAVNGSQLHDTNARIDKNSDDIAKLAGNSSGGGAGGMLQMSGDGQSLVVSEAGKGATSLNLDGLTINGIGAGELSATSTEAVNGSQLFETNQQVSKNTTDISKLSTDISSGKTGVTQIDGDKIVFNDGGKGTTTLDVGGRNVANIKEGELSKNSKDAVNGSQLFETNTHVEQNTANIEINRTDINKNKTDIANNSSKITDLENSFSGMNHSFRSLAKEVNKNKKRADAGIAGAMAMTAIPHVYSDDFSFGMSMSGYRDQGALAAGVTVKTSEHTAMKVNSSWDTQNGAGVAAGFAWGW</sequence>
<keyword evidence="2" id="KW-0813">Transport</keyword>
<dbReference type="SUPFAM" id="SSF101967">
    <property type="entry name" value="Adhesin YadA, collagen-binding domain"/>
    <property type="match status" value="1"/>
</dbReference>
<dbReference type="GO" id="GO:0015031">
    <property type="term" value="P:protein transport"/>
    <property type="evidence" value="ECO:0007669"/>
    <property type="project" value="UniProtKB-KW"/>
</dbReference>
<name>A0A4U3FB38_9GAMM</name>
<dbReference type="Pfam" id="PF05658">
    <property type="entry name" value="YadA_head"/>
    <property type="match status" value="1"/>
</dbReference>
<dbReference type="InterPro" id="IPR008635">
    <property type="entry name" value="Coiled_stalk_dom"/>
</dbReference>
<feature type="domain" description="Trimeric autotransporter adhesin YadA-like stalk" evidence="5">
    <location>
        <begin position="551"/>
        <end position="589"/>
    </location>
</feature>
<feature type="domain" description="Trimeric autotransporter adhesin YadA-like stalk" evidence="5">
    <location>
        <begin position="472"/>
        <end position="512"/>
    </location>
</feature>
<evidence type="ECO:0000313" key="7">
    <source>
        <dbReference type="EMBL" id="MBD8106211.1"/>
    </source>
</evidence>
<comment type="caution">
    <text evidence="8">The sequence shown here is derived from an EMBL/GenBank/DDBJ whole genome shotgun (WGS) entry which is preliminary data.</text>
</comment>
<dbReference type="Pfam" id="PF05662">
    <property type="entry name" value="YadA_stalk"/>
    <property type="match status" value="5"/>
</dbReference>
<evidence type="ECO:0000313" key="10">
    <source>
        <dbReference type="Proteomes" id="UP000661012"/>
    </source>
</evidence>
<keyword evidence="3" id="KW-0653">Protein transport</keyword>
<dbReference type="InterPro" id="IPR045584">
    <property type="entry name" value="Pilin-like"/>
</dbReference>
<dbReference type="Gene3D" id="2.150.10.10">
    <property type="entry name" value="Serralysin-like metalloprotease, C-terminal"/>
    <property type="match status" value="1"/>
</dbReference>
<feature type="domain" description="Trimeric autotransporter adhesin YadA-like stalk" evidence="5">
    <location>
        <begin position="393"/>
        <end position="435"/>
    </location>
</feature>
<keyword evidence="10" id="KW-1185">Reference proteome</keyword>